<dbReference type="InterPro" id="IPR004148">
    <property type="entry name" value="BAR_dom"/>
</dbReference>
<feature type="region of interest" description="Disordered" evidence="2">
    <location>
        <begin position="1"/>
        <end position="35"/>
    </location>
</feature>
<organism evidence="5 6">
    <name type="scientific">Skeletonema marinoi</name>
    <dbReference type="NCBI Taxonomy" id="267567"/>
    <lineage>
        <taxon>Eukaryota</taxon>
        <taxon>Sar</taxon>
        <taxon>Stramenopiles</taxon>
        <taxon>Ochrophyta</taxon>
        <taxon>Bacillariophyta</taxon>
        <taxon>Coscinodiscophyceae</taxon>
        <taxon>Thalassiosirophycidae</taxon>
        <taxon>Thalassiosirales</taxon>
        <taxon>Skeletonemataceae</taxon>
        <taxon>Skeletonema</taxon>
        <taxon>Skeletonema marinoi-dohrnii complex</taxon>
    </lineage>
</organism>
<evidence type="ECO:0000256" key="2">
    <source>
        <dbReference type="SAM" id="MobiDB-lite"/>
    </source>
</evidence>
<dbReference type="PANTHER" id="PTHR10555:SF170">
    <property type="entry name" value="FI18122P1"/>
    <property type="match status" value="1"/>
</dbReference>
<dbReference type="Proteomes" id="UP001224775">
    <property type="component" value="Unassembled WGS sequence"/>
</dbReference>
<feature type="region of interest" description="Disordered" evidence="2">
    <location>
        <begin position="533"/>
        <end position="568"/>
    </location>
</feature>
<name>A0AAD9DD38_9STRA</name>
<evidence type="ECO:0000259" key="4">
    <source>
        <dbReference type="PROSITE" id="PS51021"/>
    </source>
</evidence>
<feature type="compositionally biased region" description="Polar residues" evidence="2">
    <location>
        <begin position="543"/>
        <end position="552"/>
    </location>
</feature>
<dbReference type="AlphaFoldDB" id="A0AAD9DD38"/>
<dbReference type="Gene3D" id="3.30.1520.10">
    <property type="entry name" value="Phox-like domain"/>
    <property type="match status" value="1"/>
</dbReference>
<proteinExistence type="predicted"/>
<dbReference type="SUPFAM" id="SSF103657">
    <property type="entry name" value="BAR/IMD domain-like"/>
    <property type="match status" value="1"/>
</dbReference>
<evidence type="ECO:0000313" key="5">
    <source>
        <dbReference type="EMBL" id="KAK1743201.1"/>
    </source>
</evidence>
<evidence type="ECO:0000313" key="6">
    <source>
        <dbReference type="Proteomes" id="UP001224775"/>
    </source>
</evidence>
<dbReference type="GO" id="GO:0035091">
    <property type="term" value="F:phosphatidylinositol binding"/>
    <property type="evidence" value="ECO:0007669"/>
    <property type="project" value="InterPro"/>
</dbReference>
<dbReference type="CDD" id="cd07596">
    <property type="entry name" value="BAR_SNX"/>
    <property type="match status" value="1"/>
</dbReference>
<dbReference type="Gene3D" id="1.20.1270.60">
    <property type="entry name" value="Arfaptin homology (AH) domain/BAR domain"/>
    <property type="match status" value="1"/>
</dbReference>
<dbReference type="InterPro" id="IPR027267">
    <property type="entry name" value="AH/BAR_dom_sf"/>
</dbReference>
<dbReference type="Pfam" id="PF09325">
    <property type="entry name" value="Vps5"/>
    <property type="match status" value="1"/>
</dbReference>
<evidence type="ECO:0000256" key="1">
    <source>
        <dbReference type="SAM" id="Coils"/>
    </source>
</evidence>
<dbReference type="PROSITE" id="PS51021">
    <property type="entry name" value="BAR"/>
    <property type="match status" value="1"/>
</dbReference>
<feature type="coiled-coil region" evidence="1">
    <location>
        <begin position="423"/>
        <end position="454"/>
    </location>
</feature>
<dbReference type="PANTHER" id="PTHR10555">
    <property type="entry name" value="SORTING NEXIN"/>
    <property type="match status" value="1"/>
</dbReference>
<dbReference type="PROSITE" id="PS50195">
    <property type="entry name" value="PX"/>
    <property type="match status" value="1"/>
</dbReference>
<dbReference type="InterPro" id="IPR001683">
    <property type="entry name" value="PX_dom"/>
</dbReference>
<feature type="compositionally biased region" description="Low complexity" evidence="2">
    <location>
        <begin position="25"/>
        <end position="35"/>
    </location>
</feature>
<protein>
    <submittedName>
        <fullName evidence="5">Sorting nexin 1</fullName>
    </submittedName>
</protein>
<sequence length="568" mass="63285">MSPDESRIESNPSMSSDDESPNGVENELSNSMESSMQPRLLVHPENSVAYVTVSDPVQVNEGIAGRKFTMYRVNYDPPPPPADGSSSSDAILSYATSVNRRYSDFSWLYERLHKERPGAIVPPLPDKQSVSRFSEVFIEGRRFHLEIFLRRVVCNPELKDTECLLVFLGGGDDEFKKAKKDGSFGSGKANVEAANEVASDEPYQPFDPEMAPGAHYNSQHDYNKLIDKVEGELSTKKAGIKKWIKERKTSLKGTMVRSPDDAIFDEITNYISALEMGLKRIDTQTSSLIRRDKDVSTCMLEFGLGCDALCHIDDEINGVIGEGDDTTSSTGIGQTFRQMGKTADEISKLSYEYYEKELSCFREPLRDHLKMIHAVKIALQKRHNRRVTYSTCINAVESKKASVHKYKITPGKEGKSVDAAASLARAEATLIVAKQNYEECSQRALREVDRFRRENASYMYATMLEFAKVQKEHHDKMNNAWGALVPQLEGFDASDSGLRGKSFVEASAAASKNDSNVGREVEAVTTDVQIMAMPSYPPPPEPTSNGMESSVLNEAVRYRTVDPLPTEE</sequence>
<dbReference type="InterPro" id="IPR015404">
    <property type="entry name" value="Vps5_C"/>
</dbReference>
<dbReference type="InterPro" id="IPR036871">
    <property type="entry name" value="PX_dom_sf"/>
</dbReference>
<accession>A0AAD9DD38</accession>
<keyword evidence="1" id="KW-0175">Coiled coil</keyword>
<feature type="domain" description="BAR" evidence="4">
    <location>
        <begin position="249"/>
        <end position="497"/>
    </location>
</feature>
<comment type="caution">
    <text evidence="5">The sequence shown here is derived from an EMBL/GenBank/DDBJ whole genome shotgun (WGS) entry which is preliminary data.</text>
</comment>
<dbReference type="GO" id="GO:0005768">
    <property type="term" value="C:endosome"/>
    <property type="evidence" value="ECO:0007669"/>
    <property type="project" value="TreeGrafter"/>
</dbReference>
<gene>
    <name evidence="5" type="ORF">QTG54_005822</name>
</gene>
<keyword evidence="6" id="KW-1185">Reference proteome</keyword>
<dbReference type="Pfam" id="PF00787">
    <property type="entry name" value="PX"/>
    <property type="match status" value="1"/>
</dbReference>
<dbReference type="EMBL" id="JATAAI010000009">
    <property type="protein sequence ID" value="KAK1743201.1"/>
    <property type="molecule type" value="Genomic_DNA"/>
</dbReference>
<dbReference type="SMART" id="SM00312">
    <property type="entry name" value="PX"/>
    <property type="match status" value="1"/>
</dbReference>
<evidence type="ECO:0000259" key="3">
    <source>
        <dbReference type="PROSITE" id="PS50195"/>
    </source>
</evidence>
<reference evidence="5" key="1">
    <citation type="submission" date="2023-06" db="EMBL/GenBank/DDBJ databases">
        <title>Survivors Of The Sea: Transcriptome response of Skeletonema marinoi to long-term dormancy.</title>
        <authorList>
            <person name="Pinder M.I.M."/>
            <person name="Kourtchenko O."/>
            <person name="Robertson E.K."/>
            <person name="Larsson T."/>
            <person name="Maumus F."/>
            <person name="Osuna-Cruz C.M."/>
            <person name="Vancaester E."/>
            <person name="Stenow R."/>
            <person name="Vandepoele K."/>
            <person name="Ploug H."/>
            <person name="Bruchert V."/>
            <person name="Godhe A."/>
            <person name="Topel M."/>
        </authorList>
    </citation>
    <scope>NUCLEOTIDE SEQUENCE</scope>
    <source>
        <strain evidence="5">R05AC</strain>
    </source>
</reference>
<feature type="domain" description="PX" evidence="3">
    <location>
        <begin position="49"/>
        <end position="175"/>
    </location>
</feature>
<dbReference type="SUPFAM" id="SSF64268">
    <property type="entry name" value="PX domain"/>
    <property type="match status" value="1"/>
</dbReference>